<feature type="compositionally biased region" description="Low complexity" evidence="3">
    <location>
        <begin position="107"/>
        <end position="122"/>
    </location>
</feature>
<organism evidence="5 6">
    <name type="scientific">Crepidotus variabilis</name>
    <dbReference type="NCBI Taxonomy" id="179855"/>
    <lineage>
        <taxon>Eukaryota</taxon>
        <taxon>Fungi</taxon>
        <taxon>Dikarya</taxon>
        <taxon>Basidiomycota</taxon>
        <taxon>Agaricomycotina</taxon>
        <taxon>Agaricomycetes</taxon>
        <taxon>Agaricomycetidae</taxon>
        <taxon>Agaricales</taxon>
        <taxon>Agaricineae</taxon>
        <taxon>Crepidotaceae</taxon>
        <taxon>Crepidotus</taxon>
    </lineage>
</organism>
<accession>A0A9P6JTF5</accession>
<dbReference type="Gene3D" id="4.10.280.10">
    <property type="entry name" value="Helix-loop-helix DNA-binding domain"/>
    <property type="match status" value="1"/>
</dbReference>
<dbReference type="InterPro" id="IPR036638">
    <property type="entry name" value="HLH_DNA-bd_sf"/>
</dbReference>
<dbReference type="Proteomes" id="UP000807306">
    <property type="component" value="Unassembled WGS sequence"/>
</dbReference>
<dbReference type="InterPro" id="IPR011598">
    <property type="entry name" value="bHLH_dom"/>
</dbReference>
<keyword evidence="6" id="KW-1185">Reference proteome</keyword>
<dbReference type="SMART" id="SM00353">
    <property type="entry name" value="HLH"/>
    <property type="match status" value="1"/>
</dbReference>
<feature type="domain" description="BHLH" evidence="4">
    <location>
        <begin position="191"/>
        <end position="241"/>
    </location>
</feature>
<keyword evidence="2" id="KW-0539">Nucleus</keyword>
<evidence type="ECO:0000256" key="1">
    <source>
        <dbReference type="ARBA" id="ARBA00023125"/>
    </source>
</evidence>
<dbReference type="EMBL" id="MU157833">
    <property type="protein sequence ID" value="KAF9531858.1"/>
    <property type="molecule type" value="Genomic_DNA"/>
</dbReference>
<feature type="compositionally biased region" description="Basic and acidic residues" evidence="3">
    <location>
        <begin position="183"/>
        <end position="205"/>
    </location>
</feature>
<dbReference type="PROSITE" id="PS50888">
    <property type="entry name" value="BHLH"/>
    <property type="match status" value="1"/>
</dbReference>
<dbReference type="GO" id="GO:0003700">
    <property type="term" value="F:DNA-binding transcription factor activity"/>
    <property type="evidence" value="ECO:0007669"/>
    <property type="project" value="TreeGrafter"/>
</dbReference>
<evidence type="ECO:0000313" key="6">
    <source>
        <dbReference type="Proteomes" id="UP000807306"/>
    </source>
</evidence>
<comment type="caution">
    <text evidence="5">The sequence shown here is derived from an EMBL/GenBank/DDBJ whole genome shotgun (WGS) entry which is preliminary data.</text>
</comment>
<name>A0A9P6JTF5_9AGAR</name>
<dbReference type="GO" id="GO:0090575">
    <property type="term" value="C:RNA polymerase II transcription regulator complex"/>
    <property type="evidence" value="ECO:0007669"/>
    <property type="project" value="TreeGrafter"/>
</dbReference>
<dbReference type="OrthoDB" id="5778525at2759"/>
<evidence type="ECO:0000256" key="2">
    <source>
        <dbReference type="ARBA" id="ARBA00023242"/>
    </source>
</evidence>
<feature type="compositionally biased region" description="Acidic residues" evidence="3">
    <location>
        <begin position="160"/>
        <end position="169"/>
    </location>
</feature>
<dbReference type="PANTHER" id="PTHR10328">
    <property type="entry name" value="PROTEIN MAX MYC-ASSOCIATED FACTOR X"/>
    <property type="match status" value="1"/>
</dbReference>
<gene>
    <name evidence="5" type="ORF">CPB83DRAFT_760304</name>
</gene>
<evidence type="ECO:0000259" key="4">
    <source>
        <dbReference type="PROSITE" id="PS50888"/>
    </source>
</evidence>
<protein>
    <recommendedName>
        <fullName evidence="4">BHLH domain-containing protein</fullName>
    </recommendedName>
</protein>
<feature type="region of interest" description="Disordered" evidence="3">
    <location>
        <begin position="105"/>
        <end position="205"/>
    </location>
</feature>
<evidence type="ECO:0000256" key="3">
    <source>
        <dbReference type="SAM" id="MobiDB-lite"/>
    </source>
</evidence>
<dbReference type="Pfam" id="PF00010">
    <property type="entry name" value="HLH"/>
    <property type="match status" value="1"/>
</dbReference>
<keyword evidence="1" id="KW-0238">DNA-binding</keyword>
<dbReference type="PANTHER" id="PTHR10328:SF11">
    <property type="entry name" value="MAX-LIKE PROTEIN X"/>
    <property type="match status" value="1"/>
</dbReference>
<evidence type="ECO:0000313" key="5">
    <source>
        <dbReference type="EMBL" id="KAF9531858.1"/>
    </source>
</evidence>
<reference evidence="5" key="1">
    <citation type="submission" date="2020-11" db="EMBL/GenBank/DDBJ databases">
        <authorList>
            <consortium name="DOE Joint Genome Institute"/>
            <person name="Ahrendt S."/>
            <person name="Riley R."/>
            <person name="Andreopoulos W."/>
            <person name="Labutti K."/>
            <person name="Pangilinan J."/>
            <person name="Ruiz-Duenas F.J."/>
            <person name="Barrasa J.M."/>
            <person name="Sanchez-Garcia M."/>
            <person name="Camarero S."/>
            <person name="Miyauchi S."/>
            <person name="Serrano A."/>
            <person name="Linde D."/>
            <person name="Babiker R."/>
            <person name="Drula E."/>
            <person name="Ayuso-Fernandez I."/>
            <person name="Pacheco R."/>
            <person name="Padilla G."/>
            <person name="Ferreira P."/>
            <person name="Barriuso J."/>
            <person name="Kellner H."/>
            <person name="Castanera R."/>
            <person name="Alfaro M."/>
            <person name="Ramirez L."/>
            <person name="Pisabarro A.G."/>
            <person name="Kuo A."/>
            <person name="Tritt A."/>
            <person name="Lipzen A."/>
            <person name="He G."/>
            <person name="Yan M."/>
            <person name="Ng V."/>
            <person name="Cullen D."/>
            <person name="Martin F."/>
            <person name="Rosso M.-N."/>
            <person name="Henrissat B."/>
            <person name="Hibbett D."/>
            <person name="Martinez A.T."/>
            <person name="Grigoriev I.V."/>
        </authorList>
    </citation>
    <scope>NUCLEOTIDE SEQUENCE</scope>
    <source>
        <strain evidence="5">CBS 506.95</strain>
    </source>
</reference>
<proteinExistence type="predicted"/>
<sequence length="285" mass="31344">MSSQLMSTMDFDHKANHFEASYNDSSFAYMENDFLYTSSSPAELGVSIGLPQTMSPMDISSVNMPEYTFSSPSFPAPPSPPTEIGNISPPMLTYNLSGAELSSDALPSGRISRGSGSHSPPHYAATVPRSQRFNPIAVPANRPATRAAHKRKASRSTTQDESDDDDDEEFKPAGSIVASNDPASRDSRRETVRKQRIESEQRRRDELREGYSRLKETLPASNQKASKVSILDRAVSHIKYLEAVKEQLEVRLKGADHEVHRLRNVNEALMLNRAGAATLGSSFAN</sequence>
<dbReference type="GO" id="GO:0045944">
    <property type="term" value="P:positive regulation of transcription by RNA polymerase II"/>
    <property type="evidence" value="ECO:0007669"/>
    <property type="project" value="TreeGrafter"/>
</dbReference>
<dbReference type="SUPFAM" id="SSF47459">
    <property type="entry name" value="HLH, helix-loop-helix DNA-binding domain"/>
    <property type="match status" value="1"/>
</dbReference>
<dbReference type="GO" id="GO:0003677">
    <property type="term" value="F:DNA binding"/>
    <property type="evidence" value="ECO:0007669"/>
    <property type="project" value="UniProtKB-KW"/>
</dbReference>
<dbReference type="AlphaFoldDB" id="A0A9P6JTF5"/>
<dbReference type="GO" id="GO:0046983">
    <property type="term" value="F:protein dimerization activity"/>
    <property type="evidence" value="ECO:0007669"/>
    <property type="project" value="InterPro"/>
</dbReference>